<protein>
    <submittedName>
        <fullName evidence="3">Uncharacterized protein</fullName>
    </submittedName>
</protein>
<organism evidence="3 4">
    <name type="scientific">Prorocentrum cordatum</name>
    <dbReference type="NCBI Taxonomy" id="2364126"/>
    <lineage>
        <taxon>Eukaryota</taxon>
        <taxon>Sar</taxon>
        <taxon>Alveolata</taxon>
        <taxon>Dinophyceae</taxon>
        <taxon>Prorocentrales</taxon>
        <taxon>Prorocentraceae</taxon>
        <taxon>Prorocentrum</taxon>
    </lineage>
</organism>
<feature type="region of interest" description="Disordered" evidence="2">
    <location>
        <begin position="1"/>
        <end position="62"/>
    </location>
</feature>
<evidence type="ECO:0000256" key="1">
    <source>
        <dbReference type="SAM" id="Coils"/>
    </source>
</evidence>
<keyword evidence="1" id="KW-0175">Coiled coil</keyword>
<feature type="coiled-coil region" evidence="1">
    <location>
        <begin position="131"/>
        <end position="215"/>
    </location>
</feature>
<evidence type="ECO:0000313" key="4">
    <source>
        <dbReference type="Proteomes" id="UP001189429"/>
    </source>
</evidence>
<evidence type="ECO:0000256" key="2">
    <source>
        <dbReference type="SAM" id="MobiDB-lite"/>
    </source>
</evidence>
<sequence length="221" mass="23784">MEGEASGMEGLPRECSSHADGPAAPLRSGRRPESAPAEMGDDDFQDRGLEKTRSGFRGPANAFGYEPRALRHALGEAALAARSICLSLVQPAAVGATVQQPARELEPEHGCGGDGAIVLAGLRSAALPSERRELQRTLRQSLERAESAIDRQAADAKNIRSGMDSDLKALTDELQQLVQERQGVREQIEETDAQLEESGRLKAELVRELQRHKQELNGGSG</sequence>
<keyword evidence="4" id="KW-1185">Reference proteome</keyword>
<accession>A0ABN9R4V6</accession>
<proteinExistence type="predicted"/>
<gene>
    <name evidence="3" type="ORF">PCOR1329_LOCUS17055</name>
</gene>
<name>A0ABN9R4V6_9DINO</name>
<evidence type="ECO:0000313" key="3">
    <source>
        <dbReference type="EMBL" id="CAK0812953.1"/>
    </source>
</evidence>
<comment type="caution">
    <text evidence="3">The sequence shown here is derived from an EMBL/GenBank/DDBJ whole genome shotgun (WGS) entry which is preliminary data.</text>
</comment>
<dbReference type="Proteomes" id="UP001189429">
    <property type="component" value="Unassembled WGS sequence"/>
</dbReference>
<dbReference type="EMBL" id="CAUYUJ010005258">
    <property type="protein sequence ID" value="CAK0812953.1"/>
    <property type="molecule type" value="Genomic_DNA"/>
</dbReference>
<reference evidence="3" key="1">
    <citation type="submission" date="2023-10" db="EMBL/GenBank/DDBJ databases">
        <authorList>
            <person name="Chen Y."/>
            <person name="Shah S."/>
            <person name="Dougan E. K."/>
            <person name="Thang M."/>
            <person name="Chan C."/>
        </authorList>
    </citation>
    <scope>NUCLEOTIDE SEQUENCE [LARGE SCALE GENOMIC DNA]</scope>
</reference>